<evidence type="ECO:0000256" key="17">
    <source>
        <dbReference type="ARBA" id="ARBA00081049"/>
    </source>
</evidence>
<evidence type="ECO:0000313" key="23">
    <source>
        <dbReference type="EMBL" id="TCP03744.1"/>
    </source>
</evidence>
<keyword evidence="8 23" id="KW-0418">Kinase</keyword>
<dbReference type="NCBIfam" id="TIGR01007">
    <property type="entry name" value="eps_fam"/>
    <property type="match status" value="1"/>
</dbReference>
<evidence type="ECO:0000256" key="10">
    <source>
        <dbReference type="ARBA" id="ARBA00022989"/>
    </source>
</evidence>
<comment type="catalytic activity">
    <reaction evidence="14">
        <text>L-tyrosyl-[protein] + ATP = O-phospho-L-tyrosyl-[protein] + ADP + H(+)</text>
        <dbReference type="Rhea" id="RHEA:10596"/>
        <dbReference type="Rhea" id="RHEA-COMP:10136"/>
        <dbReference type="Rhea" id="RHEA-COMP:20101"/>
        <dbReference type="ChEBI" id="CHEBI:15378"/>
        <dbReference type="ChEBI" id="CHEBI:30616"/>
        <dbReference type="ChEBI" id="CHEBI:46858"/>
        <dbReference type="ChEBI" id="CHEBI:61978"/>
        <dbReference type="ChEBI" id="CHEBI:456216"/>
    </reaction>
</comment>
<protein>
    <recommendedName>
        <fullName evidence="16">Putative tyrosine-protein kinase EpsB</fullName>
    </recommendedName>
    <alternativeName>
        <fullName evidence="17">EPS I polysaccharide export protein EpsB</fullName>
    </alternativeName>
</protein>
<keyword evidence="18" id="KW-0175">Coiled coil</keyword>
<keyword evidence="9" id="KW-0067">ATP-binding</keyword>
<feature type="domain" description="AAA" evidence="21">
    <location>
        <begin position="538"/>
        <end position="653"/>
    </location>
</feature>
<evidence type="ECO:0000256" key="14">
    <source>
        <dbReference type="ARBA" id="ARBA00053015"/>
    </source>
</evidence>
<evidence type="ECO:0000256" key="18">
    <source>
        <dbReference type="SAM" id="Coils"/>
    </source>
</evidence>
<dbReference type="Pfam" id="PF13807">
    <property type="entry name" value="GNVR"/>
    <property type="match status" value="1"/>
</dbReference>
<evidence type="ECO:0000259" key="22">
    <source>
        <dbReference type="Pfam" id="PF13807"/>
    </source>
</evidence>
<evidence type="ECO:0000256" key="5">
    <source>
        <dbReference type="ARBA" id="ARBA00022679"/>
    </source>
</evidence>
<keyword evidence="6 19" id="KW-0812">Transmembrane</keyword>
<evidence type="ECO:0000256" key="1">
    <source>
        <dbReference type="ARBA" id="ARBA00004429"/>
    </source>
</evidence>
<feature type="domain" description="Polysaccharide chain length determinant N-terminal" evidence="20">
    <location>
        <begin position="16"/>
        <end position="105"/>
    </location>
</feature>
<feature type="domain" description="Tyrosine-protein kinase G-rich" evidence="22">
    <location>
        <begin position="367"/>
        <end position="445"/>
    </location>
</feature>
<comment type="similarity">
    <text evidence="2">Belongs to the etk/wzc family.</text>
</comment>
<keyword evidence="11 19" id="KW-0472">Membrane</keyword>
<keyword evidence="7" id="KW-0547">Nucleotide-binding</keyword>
<dbReference type="FunFam" id="3.40.50.300:FF:000527">
    <property type="entry name" value="Tyrosine-protein kinase etk"/>
    <property type="match status" value="1"/>
</dbReference>
<name>A0AAE9GVJ1_9NEIS</name>
<proteinExistence type="inferred from homology"/>
<evidence type="ECO:0000256" key="7">
    <source>
        <dbReference type="ARBA" id="ARBA00022741"/>
    </source>
</evidence>
<dbReference type="Proteomes" id="UP000294721">
    <property type="component" value="Unassembled WGS sequence"/>
</dbReference>
<evidence type="ECO:0000256" key="3">
    <source>
        <dbReference type="ARBA" id="ARBA00022475"/>
    </source>
</evidence>
<dbReference type="GO" id="GO:0000271">
    <property type="term" value="P:polysaccharide biosynthetic process"/>
    <property type="evidence" value="ECO:0007669"/>
    <property type="project" value="UniProtKB-KW"/>
</dbReference>
<dbReference type="EMBL" id="SLXE01000019">
    <property type="protein sequence ID" value="TCP03744.1"/>
    <property type="molecule type" value="Genomic_DNA"/>
</dbReference>
<evidence type="ECO:0000256" key="6">
    <source>
        <dbReference type="ARBA" id="ARBA00022692"/>
    </source>
</evidence>
<evidence type="ECO:0000256" key="4">
    <source>
        <dbReference type="ARBA" id="ARBA00022519"/>
    </source>
</evidence>
<dbReference type="GO" id="GO:0005886">
    <property type="term" value="C:plasma membrane"/>
    <property type="evidence" value="ECO:0007669"/>
    <property type="project" value="UniProtKB-SubCell"/>
</dbReference>
<evidence type="ECO:0000313" key="25">
    <source>
        <dbReference type="Proteomes" id="UP000294721"/>
    </source>
</evidence>
<dbReference type="GO" id="GO:0042802">
    <property type="term" value="F:identical protein binding"/>
    <property type="evidence" value="ECO:0007669"/>
    <property type="project" value="UniProtKB-ARBA"/>
</dbReference>
<dbReference type="SUPFAM" id="SSF52540">
    <property type="entry name" value="P-loop containing nucleoside triphosphate hydrolases"/>
    <property type="match status" value="1"/>
</dbReference>
<keyword evidence="13" id="KW-0270">Exopolysaccharide synthesis</keyword>
<dbReference type="Proteomes" id="UP000829756">
    <property type="component" value="Chromosome"/>
</dbReference>
<dbReference type="Pfam" id="PF02706">
    <property type="entry name" value="Wzz"/>
    <property type="match status" value="1"/>
</dbReference>
<dbReference type="RefSeq" id="WP_132954196.1">
    <property type="nucleotide sequence ID" value="NZ_CALJUB010000076.1"/>
</dbReference>
<dbReference type="AlphaFoldDB" id="A0AAE9GVJ1"/>
<reference evidence="24" key="3">
    <citation type="journal article" date="2022" name="Res Sq">
        <title>Evolution of multicellular longitudinally dividing oral cavity symbionts (Neisseriaceae).</title>
        <authorList>
            <person name="Nyongesa S."/>
            <person name="Weber P."/>
            <person name="Bernet E."/>
            <person name="Pullido F."/>
            <person name="Nieckarz M."/>
            <person name="Delaby M."/>
            <person name="Nieves C."/>
            <person name="Viehboeck T."/>
            <person name="Krause N."/>
            <person name="Rivera-Millot A."/>
            <person name="Nakamura A."/>
            <person name="Vischer N."/>
            <person name="VanNieuwenhze M."/>
            <person name="Brun Y."/>
            <person name="Cava F."/>
            <person name="Bulgheresi S."/>
            <person name="Veyrier F."/>
        </authorList>
    </citation>
    <scope>NUCLEOTIDE SEQUENCE</scope>
    <source>
        <strain evidence="24">1258/02</strain>
    </source>
</reference>
<feature type="coiled-coil region" evidence="18">
    <location>
        <begin position="268"/>
        <end position="295"/>
    </location>
</feature>
<comment type="function">
    <text evidence="15">Probably involved in polymerization and/or export of exopolysaccharide EPS I which functions as a virulence factor. May be involved in an ATP-dependent process in the pathway for EPS I production, possibly export of the trimeric repeat units across the inner membrane or their polymerization.</text>
</comment>
<dbReference type="CDD" id="cd05387">
    <property type="entry name" value="BY-kinase"/>
    <property type="match status" value="1"/>
</dbReference>
<organism evidence="24 26">
    <name type="scientific">Uruburuella suis</name>
    <dbReference type="NCBI Taxonomy" id="252130"/>
    <lineage>
        <taxon>Bacteria</taxon>
        <taxon>Pseudomonadati</taxon>
        <taxon>Pseudomonadota</taxon>
        <taxon>Betaproteobacteria</taxon>
        <taxon>Neisseriales</taxon>
        <taxon>Neisseriaceae</taxon>
        <taxon>Uruburuella</taxon>
    </lineage>
</organism>
<dbReference type="GO" id="GO:0005524">
    <property type="term" value="F:ATP binding"/>
    <property type="evidence" value="ECO:0007669"/>
    <property type="project" value="UniProtKB-KW"/>
</dbReference>
<dbReference type="PANTHER" id="PTHR32309:SF32">
    <property type="entry name" value="TYROSINE-PROTEIN KINASE ETK-RELATED"/>
    <property type="match status" value="1"/>
</dbReference>
<dbReference type="InterPro" id="IPR050445">
    <property type="entry name" value="Bact_polysacc_biosynth/exp"/>
</dbReference>
<evidence type="ECO:0000256" key="11">
    <source>
        <dbReference type="ARBA" id="ARBA00023136"/>
    </source>
</evidence>
<keyword evidence="10 19" id="KW-1133">Transmembrane helix</keyword>
<feature type="transmembrane region" description="Helical" evidence="19">
    <location>
        <begin position="31"/>
        <end position="50"/>
    </location>
</feature>
<reference evidence="23 25" key="1">
    <citation type="submission" date="2019-03" db="EMBL/GenBank/DDBJ databases">
        <title>Genomic Encyclopedia of Type Strains, Phase IV (KMG-IV): sequencing the most valuable type-strain genomes for metagenomic binning, comparative biology and taxonomic classification.</title>
        <authorList>
            <person name="Goeker M."/>
        </authorList>
    </citation>
    <scope>NUCLEOTIDE SEQUENCE [LARGE SCALE GENOMIC DNA]</scope>
    <source>
        <strain evidence="23 25">DSM 17474</strain>
    </source>
</reference>
<gene>
    <name evidence="23" type="ORF">EV680_11936</name>
    <name evidence="24" type="ORF">LVJ78_01825</name>
</gene>
<keyword evidence="23" id="KW-0449">Lipoprotein</keyword>
<evidence type="ECO:0000256" key="16">
    <source>
        <dbReference type="ARBA" id="ARBA00067833"/>
    </source>
</evidence>
<sequence>MSTKNASRNQNSVQGEIDLSQQLRRLINHKYPIAAAVLAGAFLGALYSVASTPVYRADAMLEIETKQNQILTEINSMFSNEPSPSEVEIELVQSRLVVGKTVDDLHLDQVVKPKYFPLLGRMLHNLSSDIDPQLTLHTFTVETEWLNQPIILKATDNKHYTLKLPDGTTAEGTVGQALRINPQTTIQVNQILAESGQEFALIKNTKLSAIQNIYNNLSVISKGKTSPIINLGYTGTEPEEIQRTLNSIIDNYISQNKDRDIQVAAAGLAFISEELPRLKRNLEDAENRLNEYRTRSGSLDIPVEAKGALESLVAIETQITGLKTEEAGLAELYTPAHPTYKAVLDKLSVLNQAKNKINRQISELPNIQQEVIRLTRDVDTNQATYVQLLNKQQELNIMQASAQGNVRVVDHAMTAERPIKPRKAMITLLSALTAGMLASAWYLFRGAVRRTLTSPDEIEALNLEVLAIIPKSDAQAEQSGSLAKLKKPAQAAAKYLLAQAEPTDVTVEAIRSLRTSIYFSIMDAKNNILMISGATPEAGKSFIAANLAIVMAQSEKKVLLIDADMRKGYLDQLFEAPAEQGLAEILSGQITPSQAMQPTQTPNLDIITHGTLPDNPSELLMSNRLRALLEWAKPRYDHIIIDTPPVLSVTDATIIGQMAGITLLVARYESTTALELDRSAAKLVQNNVPVKGVIFNGLDRNAQDVYSYYAYAKYVQKT</sequence>
<dbReference type="EMBL" id="CP091507">
    <property type="protein sequence ID" value="UOO79791.1"/>
    <property type="molecule type" value="Genomic_DNA"/>
</dbReference>
<dbReference type="Gene3D" id="3.40.50.300">
    <property type="entry name" value="P-loop containing nucleotide triphosphate hydrolases"/>
    <property type="match status" value="1"/>
</dbReference>
<evidence type="ECO:0000256" key="9">
    <source>
        <dbReference type="ARBA" id="ARBA00022840"/>
    </source>
</evidence>
<keyword evidence="25" id="KW-1185">Reference proteome</keyword>
<dbReference type="Pfam" id="PF23607">
    <property type="entry name" value="WZC_N"/>
    <property type="match status" value="1"/>
</dbReference>
<evidence type="ECO:0000313" key="24">
    <source>
        <dbReference type="EMBL" id="UOO79791.1"/>
    </source>
</evidence>
<evidence type="ECO:0000256" key="8">
    <source>
        <dbReference type="ARBA" id="ARBA00022777"/>
    </source>
</evidence>
<dbReference type="GO" id="GO:0004713">
    <property type="term" value="F:protein tyrosine kinase activity"/>
    <property type="evidence" value="ECO:0007669"/>
    <property type="project" value="UniProtKB-KW"/>
</dbReference>
<keyword evidence="3" id="KW-1003">Cell membrane</keyword>
<evidence type="ECO:0000259" key="20">
    <source>
        <dbReference type="Pfam" id="PF02706"/>
    </source>
</evidence>
<comment type="subcellular location">
    <subcellularLocation>
        <location evidence="1">Cell inner membrane</location>
        <topology evidence="1">Multi-pass membrane protein</topology>
    </subcellularLocation>
</comment>
<keyword evidence="5 24" id="KW-0808">Transferase</keyword>
<dbReference type="PANTHER" id="PTHR32309">
    <property type="entry name" value="TYROSINE-PROTEIN KINASE"/>
    <property type="match status" value="1"/>
</dbReference>
<evidence type="ECO:0000256" key="12">
    <source>
        <dbReference type="ARBA" id="ARBA00023137"/>
    </source>
</evidence>
<evidence type="ECO:0000256" key="19">
    <source>
        <dbReference type="SAM" id="Phobius"/>
    </source>
</evidence>
<evidence type="ECO:0000256" key="15">
    <source>
        <dbReference type="ARBA" id="ARBA00054296"/>
    </source>
</evidence>
<evidence type="ECO:0000313" key="26">
    <source>
        <dbReference type="Proteomes" id="UP000829756"/>
    </source>
</evidence>
<accession>A0AAE9GVJ1</accession>
<evidence type="ECO:0000256" key="13">
    <source>
        <dbReference type="ARBA" id="ARBA00023169"/>
    </source>
</evidence>
<dbReference type="InterPro" id="IPR032807">
    <property type="entry name" value="GNVR"/>
</dbReference>
<dbReference type="InterPro" id="IPR003856">
    <property type="entry name" value="LPS_length_determ_N"/>
</dbReference>
<dbReference type="InterPro" id="IPR005702">
    <property type="entry name" value="Wzc-like_C"/>
</dbReference>
<keyword evidence="4" id="KW-0997">Cell inner membrane</keyword>
<dbReference type="InterPro" id="IPR027417">
    <property type="entry name" value="P-loop_NTPase"/>
</dbReference>
<dbReference type="Pfam" id="PF13614">
    <property type="entry name" value="AAA_31"/>
    <property type="match status" value="1"/>
</dbReference>
<evidence type="ECO:0000256" key="2">
    <source>
        <dbReference type="ARBA" id="ARBA00008883"/>
    </source>
</evidence>
<dbReference type="KEGG" id="usu:LVJ78_01825"/>
<dbReference type="InterPro" id="IPR025669">
    <property type="entry name" value="AAA_dom"/>
</dbReference>
<reference evidence="24" key="2">
    <citation type="submission" date="2021-12" db="EMBL/GenBank/DDBJ databases">
        <authorList>
            <person name="Veyrier F.J."/>
        </authorList>
    </citation>
    <scope>NUCLEOTIDE SEQUENCE</scope>
    <source>
        <strain evidence="24">1258/02</strain>
    </source>
</reference>
<keyword evidence="12" id="KW-0829">Tyrosine-protein kinase</keyword>
<evidence type="ECO:0000259" key="21">
    <source>
        <dbReference type="Pfam" id="PF13614"/>
    </source>
</evidence>